<protein>
    <submittedName>
        <fullName evidence="7">Rho GTPase-activating protein 44-like</fullName>
    </submittedName>
</protein>
<dbReference type="GeneID" id="100377506"/>
<dbReference type="InterPro" id="IPR004148">
    <property type="entry name" value="BAR_dom"/>
</dbReference>
<dbReference type="Proteomes" id="UP000694865">
    <property type="component" value="Unplaced"/>
</dbReference>
<dbReference type="Pfam" id="PF03114">
    <property type="entry name" value="BAR"/>
    <property type="match status" value="1"/>
</dbReference>
<dbReference type="Gene3D" id="1.20.1270.60">
    <property type="entry name" value="Arfaptin homology (AH) domain/BAR domain"/>
    <property type="match status" value="1"/>
</dbReference>
<dbReference type="Pfam" id="PF00620">
    <property type="entry name" value="RhoGAP"/>
    <property type="match status" value="1"/>
</dbReference>
<name>A0ABM0LWD2_SACKO</name>
<dbReference type="Gene3D" id="1.10.555.10">
    <property type="entry name" value="Rho GTPase activation protein"/>
    <property type="match status" value="1"/>
</dbReference>
<sequence length="340" mass="37903">MLKKETMKKQFLRVKQLANQNFGRAEKSEVLSDELLQCEKKIETLKHVSHNTTKKLSACLQGQGQDFDKRLKKLPDSHLAASMMESSQMLGNNSILGSMLATCGECQQNIAKDKTVFEMEVEAKVLEPLNKLAEVDIPNVYAQKKRLGKATLDMDSARSRHLSAVRATTAGRSNLPEHVAKIDQLKEEMEEASSKMASARDSYVTDLLALLARESEYSEKLVEFVEEQAKYHKNAAANLDQLIPAMRALLLENPQQKVFGTELVDHLRVAEREIAFPIEACCEAILQMGVEEEGLFRIAGASSKVKKLRASFDVGIPDMADFIEIGQVHAITGMIQCHNN</sequence>
<dbReference type="PROSITE" id="PS51021">
    <property type="entry name" value="BAR"/>
    <property type="match status" value="1"/>
</dbReference>
<dbReference type="SUPFAM" id="SSF103657">
    <property type="entry name" value="BAR/IMD domain-like"/>
    <property type="match status" value="1"/>
</dbReference>
<evidence type="ECO:0000259" key="4">
    <source>
        <dbReference type="PROSITE" id="PS50238"/>
    </source>
</evidence>
<proteinExistence type="predicted"/>
<organism evidence="6 7">
    <name type="scientific">Saccoglossus kowalevskii</name>
    <name type="common">Acorn worm</name>
    <dbReference type="NCBI Taxonomy" id="10224"/>
    <lineage>
        <taxon>Eukaryota</taxon>
        <taxon>Metazoa</taxon>
        <taxon>Hemichordata</taxon>
        <taxon>Enteropneusta</taxon>
        <taxon>Harrimaniidae</taxon>
        <taxon>Saccoglossus</taxon>
    </lineage>
</organism>
<dbReference type="PANTHER" id="PTHR14130">
    <property type="entry name" value="3BP-1 RELATED RHOGAP"/>
    <property type="match status" value="1"/>
</dbReference>
<dbReference type="InterPro" id="IPR000198">
    <property type="entry name" value="RhoGAP_dom"/>
</dbReference>
<dbReference type="PANTHER" id="PTHR14130:SF14">
    <property type="entry name" value="RHO GTPASE-ACTIVATING PROTEIN 92B"/>
    <property type="match status" value="1"/>
</dbReference>
<dbReference type="InterPro" id="IPR047165">
    <property type="entry name" value="RHG17/44/SH3BP1-like"/>
</dbReference>
<dbReference type="InterPro" id="IPR008936">
    <property type="entry name" value="Rho_GTPase_activation_prot"/>
</dbReference>
<dbReference type="CDD" id="cd07595">
    <property type="entry name" value="BAR_RhoGAP_Rich-like"/>
    <property type="match status" value="1"/>
</dbReference>
<dbReference type="SMART" id="SM00721">
    <property type="entry name" value="BAR"/>
    <property type="match status" value="1"/>
</dbReference>
<feature type="domain" description="BAR" evidence="5">
    <location>
        <begin position="20"/>
        <end position="255"/>
    </location>
</feature>
<keyword evidence="3" id="KW-0175">Coiled coil</keyword>
<evidence type="ECO:0000259" key="5">
    <source>
        <dbReference type="PROSITE" id="PS51021"/>
    </source>
</evidence>
<dbReference type="InterPro" id="IPR027267">
    <property type="entry name" value="AH/BAR_dom_sf"/>
</dbReference>
<reference evidence="7" key="1">
    <citation type="submission" date="2025-08" db="UniProtKB">
        <authorList>
            <consortium name="RefSeq"/>
        </authorList>
    </citation>
    <scope>IDENTIFICATION</scope>
    <source>
        <tissue evidence="7">Testes</tissue>
    </source>
</reference>
<keyword evidence="6" id="KW-1185">Reference proteome</keyword>
<evidence type="ECO:0000256" key="1">
    <source>
        <dbReference type="ARBA" id="ARBA00022468"/>
    </source>
</evidence>
<gene>
    <name evidence="7" type="primary">LOC100377506</name>
</gene>
<evidence type="ECO:0000313" key="7">
    <source>
        <dbReference type="RefSeq" id="XP_006812073.1"/>
    </source>
</evidence>
<keyword evidence="1" id="KW-0343">GTPase activation</keyword>
<feature type="coiled-coil region" evidence="3">
    <location>
        <begin position="175"/>
        <end position="202"/>
    </location>
</feature>
<feature type="domain" description="Rho-GAP" evidence="4">
    <location>
        <begin position="261"/>
        <end position="340"/>
    </location>
</feature>
<keyword evidence="2" id="KW-0597">Phosphoprotein</keyword>
<dbReference type="RefSeq" id="XP_006812073.1">
    <property type="nucleotide sequence ID" value="XM_006812010.1"/>
</dbReference>
<evidence type="ECO:0000256" key="2">
    <source>
        <dbReference type="ARBA" id="ARBA00022553"/>
    </source>
</evidence>
<evidence type="ECO:0000313" key="6">
    <source>
        <dbReference type="Proteomes" id="UP000694865"/>
    </source>
</evidence>
<dbReference type="PROSITE" id="PS50238">
    <property type="entry name" value="RHOGAP"/>
    <property type="match status" value="1"/>
</dbReference>
<accession>A0ABM0LWD2</accession>
<evidence type="ECO:0000256" key="3">
    <source>
        <dbReference type="SAM" id="Coils"/>
    </source>
</evidence>
<dbReference type="SUPFAM" id="SSF48350">
    <property type="entry name" value="GTPase activation domain, GAP"/>
    <property type="match status" value="1"/>
</dbReference>